<dbReference type="InterPro" id="IPR045269">
    <property type="entry name" value="Atg1-like"/>
</dbReference>
<dbReference type="PROSITE" id="PS00018">
    <property type="entry name" value="EF_HAND_1"/>
    <property type="match status" value="2"/>
</dbReference>
<evidence type="ECO:0000313" key="8">
    <source>
        <dbReference type="Proteomes" id="UP000604046"/>
    </source>
</evidence>
<dbReference type="Gene3D" id="1.10.510.10">
    <property type="entry name" value="Transferase(Phosphotransferase) domain 1"/>
    <property type="match status" value="1"/>
</dbReference>
<dbReference type="Gene3D" id="3.30.200.20">
    <property type="entry name" value="Phosphorylase Kinase, domain 1"/>
    <property type="match status" value="1"/>
</dbReference>
<keyword evidence="1" id="KW-0677">Repeat</keyword>
<dbReference type="GO" id="GO:0005509">
    <property type="term" value="F:calcium ion binding"/>
    <property type="evidence" value="ECO:0007669"/>
    <property type="project" value="InterPro"/>
</dbReference>
<evidence type="ECO:0000256" key="1">
    <source>
        <dbReference type="ARBA" id="ARBA00022737"/>
    </source>
</evidence>
<comment type="caution">
    <text evidence="7">The sequence shown here is derived from an EMBL/GenBank/DDBJ whole genome shotgun (WGS) entry which is preliminary data.</text>
</comment>
<evidence type="ECO:0000313" key="7">
    <source>
        <dbReference type="EMBL" id="CAE7342603.1"/>
    </source>
</evidence>
<feature type="domain" description="EF-hand" evidence="6">
    <location>
        <begin position="368"/>
        <end position="403"/>
    </location>
</feature>
<dbReference type="FunFam" id="1.10.238.10:FF:000003">
    <property type="entry name" value="Calmodulin A"/>
    <property type="match status" value="1"/>
</dbReference>
<dbReference type="InterPro" id="IPR000719">
    <property type="entry name" value="Prot_kinase_dom"/>
</dbReference>
<dbReference type="SUPFAM" id="SSF56112">
    <property type="entry name" value="Protein kinase-like (PK-like)"/>
    <property type="match status" value="1"/>
</dbReference>
<dbReference type="AlphaFoldDB" id="A0A812PGR8"/>
<feature type="domain" description="Protein kinase" evidence="5">
    <location>
        <begin position="19"/>
        <end position="257"/>
    </location>
</feature>
<dbReference type="OrthoDB" id="6513151at2759"/>
<dbReference type="Gene3D" id="1.10.238.10">
    <property type="entry name" value="EF-hand"/>
    <property type="match status" value="1"/>
</dbReference>
<organism evidence="7 8">
    <name type="scientific">Symbiodinium natans</name>
    <dbReference type="NCBI Taxonomy" id="878477"/>
    <lineage>
        <taxon>Eukaryota</taxon>
        <taxon>Sar</taxon>
        <taxon>Alveolata</taxon>
        <taxon>Dinophyceae</taxon>
        <taxon>Suessiales</taxon>
        <taxon>Symbiodiniaceae</taxon>
        <taxon>Symbiodinium</taxon>
    </lineage>
</organism>
<dbReference type="Proteomes" id="UP000604046">
    <property type="component" value="Unassembled WGS sequence"/>
</dbReference>
<dbReference type="Pfam" id="PF13833">
    <property type="entry name" value="EF-hand_8"/>
    <property type="match status" value="1"/>
</dbReference>
<dbReference type="EMBL" id="CAJNDS010002129">
    <property type="protein sequence ID" value="CAE7342603.1"/>
    <property type="molecule type" value="Genomic_DNA"/>
</dbReference>
<dbReference type="PROSITE" id="PS00109">
    <property type="entry name" value="PROTEIN_KINASE_TYR"/>
    <property type="match status" value="1"/>
</dbReference>
<protein>
    <submittedName>
        <fullName evidence="7">CPK3 protein</fullName>
    </submittedName>
</protein>
<gene>
    <name evidence="7" type="primary">CPK3</name>
    <name evidence="7" type="ORF">SNAT2548_LOCUS17939</name>
</gene>
<evidence type="ECO:0000256" key="3">
    <source>
        <dbReference type="ARBA" id="ARBA00024334"/>
    </source>
</evidence>
<dbReference type="PROSITE" id="PS50011">
    <property type="entry name" value="PROTEIN_KINASE_DOM"/>
    <property type="match status" value="1"/>
</dbReference>
<keyword evidence="8" id="KW-1185">Reference proteome</keyword>
<evidence type="ECO:0000256" key="4">
    <source>
        <dbReference type="SAM" id="MobiDB-lite"/>
    </source>
</evidence>
<dbReference type="PROSITE" id="PS50222">
    <property type="entry name" value="EF_HAND_2"/>
    <property type="match status" value="1"/>
</dbReference>
<dbReference type="InterPro" id="IPR002048">
    <property type="entry name" value="EF_hand_dom"/>
</dbReference>
<sequence>MCSRSFVVQKRTAKSLHRYQLGDALGAGCFGTVSKATDKISGVRRAWKTLSKTKQGQMSKKEAATMSSLDHPSICRLYDVIEDKENMYFVLELCSGGDLQKRLEDCTEQFLPESTAALVMKQLFSAMNYLHQLGITHGDFAARNVLIKEDKPLDQSMVKVADFGSARNYDMTQDAGPHKSDIWGLGRLMRGLVCDISRVLGKSTIASATGQSVPRKPMDDTAWIGHSPESRCLCGRILRRDPVARWTAEEALGHPWLEASRMQPKEAAVPDNLLQRLQAFADASCLERVALQAIAEQRGGNENLFVTLDADCDGLITPADLQCSLEQAFGTTAEMPNLRALLLEVDPDGVGALELSTFKGAMLQATGLDKRVIQAGFRVVDRDMDGKITVGDLRRILPELDEAEAVTMVEGFDFDSDGGLNCDEFSDMVSTYFERQTAKDTWSKVTLKRKTPEMRRFKLFSMGVKNLRTVEDDDDAHSSCVASSIFTASHTLGDSRLADSSSSSESSGGDEAPPHRGLQ</sequence>
<dbReference type="GO" id="GO:0005737">
    <property type="term" value="C:cytoplasm"/>
    <property type="evidence" value="ECO:0007669"/>
    <property type="project" value="TreeGrafter"/>
</dbReference>
<feature type="compositionally biased region" description="Low complexity" evidence="4">
    <location>
        <begin position="499"/>
        <end position="511"/>
    </location>
</feature>
<feature type="region of interest" description="Disordered" evidence="4">
    <location>
        <begin position="494"/>
        <end position="519"/>
    </location>
</feature>
<dbReference type="PANTHER" id="PTHR24348">
    <property type="entry name" value="SERINE/THREONINE-PROTEIN KINASE UNC-51-RELATED"/>
    <property type="match status" value="1"/>
</dbReference>
<dbReference type="Pfam" id="PF00069">
    <property type="entry name" value="Pkinase"/>
    <property type="match status" value="1"/>
</dbReference>
<comment type="similarity">
    <text evidence="3">Belongs to the protein kinase superfamily. Ser/Thr protein kinase family. CDPK subfamily.</text>
</comment>
<dbReference type="InterPro" id="IPR008266">
    <property type="entry name" value="Tyr_kinase_AS"/>
</dbReference>
<evidence type="ECO:0000259" key="6">
    <source>
        <dbReference type="PROSITE" id="PS50222"/>
    </source>
</evidence>
<dbReference type="GO" id="GO:0010506">
    <property type="term" value="P:regulation of autophagy"/>
    <property type="evidence" value="ECO:0007669"/>
    <property type="project" value="InterPro"/>
</dbReference>
<accession>A0A812PGR8</accession>
<dbReference type="GO" id="GO:0005524">
    <property type="term" value="F:ATP binding"/>
    <property type="evidence" value="ECO:0007669"/>
    <property type="project" value="InterPro"/>
</dbReference>
<dbReference type="CDD" id="cd00051">
    <property type="entry name" value="EFh"/>
    <property type="match status" value="1"/>
</dbReference>
<reference evidence="7" key="1">
    <citation type="submission" date="2021-02" db="EMBL/GenBank/DDBJ databases">
        <authorList>
            <person name="Dougan E. K."/>
            <person name="Rhodes N."/>
            <person name="Thang M."/>
            <person name="Chan C."/>
        </authorList>
    </citation>
    <scope>NUCLEOTIDE SEQUENCE</scope>
</reference>
<dbReference type="InterPro" id="IPR018247">
    <property type="entry name" value="EF_Hand_1_Ca_BS"/>
</dbReference>
<dbReference type="GO" id="GO:0004674">
    <property type="term" value="F:protein serine/threonine kinase activity"/>
    <property type="evidence" value="ECO:0007669"/>
    <property type="project" value="InterPro"/>
</dbReference>
<evidence type="ECO:0000256" key="2">
    <source>
        <dbReference type="ARBA" id="ARBA00022837"/>
    </source>
</evidence>
<evidence type="ECO:0000259" key="5">
    <source>
        <dbReference type="PROSITE" id="PS50011"/>
    </source>
</evidence>
<name>A0A812PGR8_9DINO</name>
<dbReference type="InterPro" id="IPR011009">
    <property type="entry name" value="Kinase-like_dom_sf"/>
</dbReference>
<dbReference type="InterPro" id="IPR011992">
    <property type="entry name" value="EF-hand-dom_pair"/>
</dbReference>
<proteinExistence type="inferred from homology"/>
<keyword evidence="2" id="KW-0106">Calcium</keyword>
<dbReference type="SUPFAM" id="SSF47473">
    <property type="entry name" value="EF-hand"/>
    <property type="match status" value="1"/>
</dbReference>